<dbReference type="EMBL" id="UOGK01000135">
    <property type="protein sequence ID" value="VAX38311.1"/>
    <property type="molecule type" value="Genomic_DNA"/>
</dbReference>
<organism evidence="9">
    <name type="scientific">hydrothermal vent metagenome</name>
    <dbReference type="NCBI Taxonomy" id="652676"/>
    <lineage>
        <taxon>unclassified sequences</taxon>
        <taxon>metagenomes</taxon>
        <taxon>ecological metagenomes</taxon>
    </lineage>
</organism>
<keyword evidence="5 7" id="KW-1133">Transmembrane helix</keyword>
<keyword evidence="2" id="KW-0813">Transport</keyword>
<dbReference type="InterPro" id="IPR050366">
    <property type="entry name" value="BP-dependent_transpt_permease"/>
</dbReference>
<dbReference type="GO" id="GO:0005886">
    <property type="term" value="C:plasma membrane"/>
    <property type="evidence" value="ECO:0007669"/>
    <property type="project" value="UniProtKB-SubCell"/>
</dbReference>
<dbReference type="Gene3D" id="1.10.3720.10">
    <property type="entry name" value="MetI-like"/>
    <property type="match status" value="1"/>
</dbReference>
<dbReference type="Pfam" id="PF00528">
    <property type="entry name" value="BPD_transp_1"/>
    <property type="match status" value="1"/>
</dbReference>
<comment type="subcellular location">
    <subcellularLocation>
        <location evidence="1">Cell membrane</location>
        <topology evidence="1">Multi-pass membrane protein</topology>
    </subcellularLocation>
</comment>
<accession>A0A3B1DHC9</accession>
<feature type="non-terminal residue" evidence="9">
    <location>
        <position position="1"/>
    </location>
</feature>
<keyword evidence="6 7" id="KW-0472">Membrane</keyword>
<dbReference type="SUPFAM" id="SSF161098">
    <property type="entry name" value="MetI-like"/>
    <property type="match status" value="1"/>
</dbReference>
<evidence type="ECO:0000256" key="1">
    <source>
        <dbReference type="ARBA" id="ARBA00004651"/>
    </source>
</evidence>
<protein>
    <submittedName>
        <fullName evidence="9">Dipeptide transport system permease protein DppC (TC 3.A.1.5.2)</fullName>
    </submittedName>
</protein>
<feature type="transmembrane region" description="Helical" evidence="7">
    <location>
        <begin position="55"/>
        <end position="78"/>
    </location>
</feature>
<keyword evidence="3" id="KW-1003">Cell membrane</keyword>
<evidence type="ECO:0000259" key="8">
    <source>
        <dbReference type="PROSITE" id="PS50928"/>
    </source>
</evidence>
<gene>
    <name evidence="9" type="ORF">MNBD_PLANCTO03-1874</name>
</gene>
<evidence type="ECO:0000256" key="5">
    <source>
        <dbReference type="ARBA" id="ARBA00022989"/>
    </source>
</evidence>
<dbReference type="CDD" id="cd06261">
    <property type="entry name" value="TM_PBP2"/>
    <property type="match status" value="1"/>
</dbReference>
<proteinExistence type="predicted"/>
<feature type="transmembrane region" description="Helical" evidence="7">
    <location>
        <begin position="141"/>
        <end position="166"/>
    </location>
</feature>
<keyword evidence="4 7" id="KW-0812">Transmembrane</keyword>
<dbReference type="PROSITE" id="PS50928">
    <property type="entry name" value="ABC_TM1"/>
    <property type="match status" value="1"/>
</dbReference>
<evidence type="ECO:0000256" key="4">
    <source>
        <dbReference type="ARBA" id="ARBA00022692"/>
    </source>
</evidence>
<dbReference type="AlphaFoldDB" id="A0A3B1DHC9"/>
<dbReference type="InterPro" id="IPR000515">
    <property type="entry name" value="MetI-like"/>
</dbReference>
<sequence>YLLGTDGFGHDVLSQILHACRLSISIGLVSTGIAVSIGVTVGALMGYFGGWVDLLLYRVVEIFMAVPVLFLLIVAAGVLPRNTYVMMAIIGCFTWPTAARFTRAEFLKLRNQDFVQSAKSVGLPLRSILFKHMLPNGVTPVLVDASFLIAAAILTEAVLSFLALGPAGQASWGKLLNSATGEAGSFLWWLAVFPGLAIFLTVLAYNLIGEALRDAIDPKLKKARV</sequence>
<reference evidence="9" key="1">
    <citation type="submission" date="2018-06" db="EMBL/GenBank/DDBJ databases">
        <authorList>
            <person name="Zhirakovskaya E."/>
        </authorList>
    </citation>
    <scope>NUCLEOTIDE SEQUENCE</scope>
</reference>
<evidence type="ECO:0000256" key="6">
    <source>
        <dbReference type="ARBA" id="ARBA00023136"/>
    </source>
</evidence>
<evidence type="ECO:0000256" key="7">
    <source>
        <dbReference type="SAM" id="Phobius"/>
    </source>
</evidence>
<evidence type="ECO:0000256" key="3">
    <source>
        <dbReference type="ARBA" id="ARBA00022475"/>
    </source>
</evidence>
<dbReference type="PANTHER" id="PTHR43386">
    <property type="entry name" value="OLIGOPEPTIDE TRANSPORT SYSTEM PERMEASE PROTEIN APPC"/>
    <property type="match status" value="1"/>
</dbReference>
<dbReference type="PANTHER" id="PTHR43386:SF1">
    <property type="entry name" value="D,D-DIPEPTIDE TRANSPORT SYSTEM PERMEASE PROTEIN DDPC-RELATED"/>
    <property type="match status" value="1"/>
</dbReference>
<feature type="transmembrane region" description="Helical" evidence="7">
    <location>
        <begin position="22"/>
        <end position="48"/>
    </location>
</feature>
<evidence type="ECO:0000313" key="9">
    <source>
        <dbReference type="EMBL" id="VAX38311.1"/>
    </source>
</evidence>
<evidence type="ECO:0000256" key="2">
    <source>
        <dbReference type="ARBA" id="ARBA00022448"/>
    </source>
</evidence>
<feature type="transmembrane region" description="Helical" evidence="7">
    <location>
        <begin position="186"/>
        <end position="208"/>
    </location>
</feature>
<name>A0A3B1DHC9_9ZZZZ</name>
<feature type="domain" description="ABC transmembrane type-1" evidence="8">
    <location>
        <begin position="20"/>
        <end position="209"/>
    </location>
</feature>
<dbReference type="GO" id="GO:0055085">
    <property type="term" value="P:transmembrane transport"/>
    <property type="evidence" value="ECO:0007669"/>
    <property type="project" value="InterPro"/>
</dbReference>
<dbReference type="InterPro" id="IPR035906">
    <property type="entry name" value="MetI-like_sf"/>
</dbReference>